<sequence length="126" mass="13287">MIAALLAERCTGCHACVEQCPTRVFEPGADGGLPVIAAPDACQTCYLCELACPADALWVNPDAQDASAPPLADLLASGQLGRVKRDHGWNAPLDAGQLDAYRLLGPLLGEGVEIADRHYQHLIAAR</sequence>
<accession>A0ABU1MNR5</accession>
<proteinExistence type="predicted"/>
<evidence type="ECO:0000256" key="2">
    <source>
        <dbReference type="ARBA" id="ARBA00022723"/>
    </source>
</evidence>
<evidence type="ECO:0000313" key="7">
    <source>
        <dbReference type="Proteomes" id="UP001184150"/>
    </source>
</evidence>
<dbReference type="PANTHER" id="PTHR43687:SF4">
    <property type="entry name" value="BLR5484 PROTEIN"/>
    <property type="match status" value="1"/>
</dbReference>
<dbReference type="PANTHER" id="PTHR43687">
    <property type="entry name" value="ADENYLYLSULFATE REDUCTASE, BETA SUBUNIT"/>
    <property type="match status" value="1"/>
</dbReference>
<dbReference type="PROSITE" id="PS51379">
    <property type="entry name" value="4FE4S_FER_2"/>
    <property type="match status" value="2"/>
</dbReference>
<keyword evidence="3" id="KW-0408">Iron</keyword>
<evidence type="ECO:0000313" key="6">
    <source>
        <dbReference type="EMBL" id="MDR6511988.1"/>
    </source>
</evidence>
<dbReference type="Proteomes" id="UP001184150">
    <property type="component" value="Unassembled WGS sequence"/>
</dbReference>
<evidence type="ECO:0000256" key="3">
    <source>
        <dbReference type="ARBA" id="ARBA00023004"/>
    </source>
</evidence>
<dbReference type="InterPro" id="IPR017896">
    <property type="entry name" value="4Fe4S_Fe-S-bd"/>
</dbReference>
<protein>
    <submittedName>
        <fullName evidence="6">NAD-dependent dihydropyrimidine dehydrogenase PreA subunit</fullName>
    </submittedName>
</protein>
<dbReference type="SUPFAM" id="SSF54862">
    <property type="entry name" value="4Fe-4S ferredoxins"/>
    <property type="match status" value="1"/>
</dbReference>
<dbReference type="RefSeq" id="WP_309805680.1">
    <property type="nucleotide sequence ID" value="NZ_JAVDRD010000007.1"/>
</dbReference>
<dbReference type="InterPro" id="IPR017900">
    <property type="entry name" value="4Fe4S_Fe_S_CS"/>
</dbReference>
<keyword evidence="1" id="KW-0004">4Fe-4S</keyword>
<dbReference type="Gene3D" id="3.30.70.20">
    <property type="match status" value="1"/>
</dbReference>
<dbReference type="EMBL" id="JAVDRD010000007">
    <property type="protein sequence ID" value="MDR6511988.1"/>
    <property type="molecule type" value="Genomic_DNA"/>
</dbReference>
<keyword evidence="4" id="KW-0411">Iron-sulfur</keyword>
<evidence type="ECO:0000256" key="4">
    <source>
        <dbReference type="ARBA" id="ARBA00023014"/>
    </source>
</evidence>
<feature type="domain" description="4Fe-4S ferredoxin-type" evidence="5">
    <location>
        <begin position="1"/>
        <end position="30"/>
    </location>
</feature>
<organism evidence="6 7">
    <name type="scientific">Novosphingobium capsulatum</name>
    <dbReference type="NCBI Taxonomy" id="13688"/>
    <lineage>
        <taxon>Bacteria</taxon>
        <taxon>Pseudomonadati</taxon>
        <taxon>Pseudomonadota</taxon>
        <taxon>Alphaproteobacteria</taxon>
        <taxon>Sphingomonadales</taxon>
        <taxon>Sphingomonadaceae</taxon>
        <taxon>Novosphingobium</taxon>
    </lineage>
</organism>
<comment type="caution">
    <text evidence="6">The sequence shown here is derived from an EMBL/GenBank/DDBJ whole genome shotgun (WGS) entry which is preliminary data.</text>
</comment>
<dbReference type="Pfam" id="PF13187">
    <property type="entry name" value="Fer4_9"/>
    <property type="match status" value="1"/>
</dbReference>
<gene>
    <name evidence="6" type="ORF">J2792_002871</name>
</gene>
<reference evidence="6 7" key="1">
    <citation type="submission" date="2023-07" db="EMBL/GenBank/DDBJ databases">
        <title>Sorghum-associated microbial communities from plants grown in Nebraska, USA.</title>
        <authorList>
            <person name="Schachtman D."/>
        </authorList>
    </citation>
    <scope>NUCLEOTIDE SEQUENCE [LARGE SCALE GENOMIC DNA]</scope>
    <source>
        <strain evidence="6 7">DS1027</strain>
    </source>
</reference>
<keyword evidence="2" id="KW-0479">Metal-binding</keyword>
<name>A0ABU1MNR5_9SPHN</name>
<dbReference type="PROSITE" id="PS00198">
    <property type="entry name" value="4FE4S_FER_1"/>
    <property type="match status" value="2"/>
</dbReference>
<keyword evidence="7" id="KW-1185">Reference proteome</keyword>
<dbReference type="InterPro" id="IPR050572">
    <property type="entry name" value="Fe-S_Ferredoxin"/>
</dbReference>
<evidence type="ECO:0000256" key="1">
    <source>
        <dbReference type="ARBA" id="ARBA00022485"/>
    </source>
</evidence>
<evidence type="ECO:0000259" key="5">
    <source>
        <dbReference type="PROSITE" id="PS51379"/>
    </source>
</evidence>
<feature type="domain" description="4Fe-4S ferredoxin-type" evidence="5">
    <location>
        <begin position="32"/>
        <end position="62"/>
    </location>
</feature>